<comment type="subcellular location">
    <subcellularLocation>
        <location evidence="2">Cell inner membrane</location>
    </subcellularLocation>
    <subcellularLocation>
        <location evidence="1">Cell membrane</location>
        <topology evidence="1">Peripheral membrane protein</topology>
    </subcellularLocation>
</comment>
<dbReference type="GO" id="GO:0005524">
    <property type="term" value="F:ATP binding"/>
    <property type="evidence" value="ECO:0007669"/>
    <property type="project" value="UniProtKB-KW"/>
</dbReference>
<dbReference type="InterPro" id="IPR050086">
    <property type="entry name" value="MetN_ABC_transporter-like"/>
</dbReference>
<protein>
    <submittedName>
        <fullName evidence="11">Amino acid ABC transporter ATP-binding protein</fullName>
    </submittedName>
</protein>
<comment type="similarity">
    <text evidence="3">Belongs to the ABC transporter superfamily.</text>
</comment>
<dbReference type="Pfam" id="PF00005">
    <property type="entry name" value="ABC_tran"/>
    <property type="match status" value="1"/>
</dbReference>
<evidence type="ECO:0000256" key="5">
    <source>
        <dbReference type="ARBA" id="ARBA00022475"/>
    </source>
</evidence>
<evidence type="ECO:0000256" key="6">
    <source>
        <dbReference type="ARBA" id="ARBA00022741"/>
    </source>
</evidence>
<keyword evidence="7 11" id="KW-0067">ATP-binding</keyword>
<keyword evidence="8" id="KW-0029">Amino-acid transport</keyword>
<organism evidence="11 12">
    <name type="scientific">Ochrobactrum teleogrylli</name>
    <dbReference type="NCBI Taxonomy" id="2479765"/>
    <lineage>
        <taxon>Bacteria</taxon>
        <taxon>Pseudomonadati</taxon>
        <taxon>Pseudomonadota</taxon>
        <taxon>Alphaproteobacteria</taxon>
        <taxon>Hyphomicrobiales</taxon>
        <taxon>Brucellaceae</taxon>
        <taxon>Brucella/Ochrobactrum group</taxon>
        <taxon>Ochrobactrum</taxon>
    </lineage>
</organism>
<dbReference type="PROSITE" id="PS00211">
    <property type="entry name" value="ABC_TRANSPORTER_1"/>
    <property type="match status" value="1"/>
</dbReference>
<gene>
    <name evidence="11" type="ORF">FIC94_21945</name>
</gene>
<dbReference type="SUPFAM" id="SSF52540">
    <property type="entry name" value="P-loop containing nucleoside triphosphate hydrolases"/>
    <property type="match status" value="1"/>
</dbReference>
<evidence type="ECO:0000313" key="11">
    <source>
        <dbReference type="EMBL" id="TNV09339.1"/>
    </source>
</evidence>
<evidence type="ECO:0000256" key="3">
    <source>
        <dbReference type="ARBA" id="ARBA00005417"/>
    </source>
</evidence>
<dbReference type="InterPro" id="IPR003439">
    <property type="entry name" value="ABC_transporter-like_ATP-bd"/>
</dbReference>
<dbReference type="EMBL" id="VEWL01000027">
    <property type="protein sequence ID" value="TNV09339.1"/>
    <property type="molecule type" value="Genomic_DNA"/>
</dbReference>
<feature type="domain" description="ABC transporter" evidence="10">
    <location>
        <begin position="11"/>
        <end position="255"/>
    </location>
</feature>
<keyword evidence="4" id="KW-0813">Transport</keyword>
<keyword evidence="12" id="KW-1185">Reference proteome</keyword>
<dbReference type="Gene3D" id="3.40.50.300">
    <property type="entry name" value="P-loop containing nucleotide triphosphate hydrolases"/>
    <property type="match status" value="1"/>
</dbReference>
<comment type="caution">
    <text evidence="11">The sequence shown here is derived from an EMBL/GenBank/DDBJ whole genome shotgun (WGS) entry which is preliminary data.</text>
</comment>
<keyword evidence="5" id="KW-1003">Cell membrane</keyword>
<evidence type="ECO:0000256" key="8">
    <source>
        <dbReference type="ARBA" id="ARBA00022970"/>
    </source>
</evidence>
<accession>A0ABY2XZG1</accession>
<dbReference type="PIRSF" id="PIRSF039085">
    <property type="entry name" value="ABC_ATPase_HisP"/>
    <property type="match status" value="1"/>
</dbReference>
<dbReference type="InterPro" id="IPR003593">
    <property type="entry name" value="AAA+_ATPase"/>
</dbReference>
<dbReference type="PANTHER" id="PTHR43166">
    <property type="entry name" value="AMINO ACID IMPORT ATP-BINDING PROTEIN"/>
    <property type="match status" value="1"/>
</dbReference>
<reference evidence="11 12" key="1">
    <citation type="submission" date="2019-06" db="EMBL/GenBank/DDBJ databases">
        <title>Ochrobactrum cricket sp.nov., isolated from the insect Teleogryllus occipitalis living in deserted cropland.</title>
        <authorList>
            <person name="Hu M."/>
        </authorList>
    </citation>
    <scope>NUCLEOTIDE SEQUENCE [LARGE SCALE GENOMIC DNA]</scope>
    <source>
        <strain evidence="11 12">LCB8</strain>
    </source>
</reference>
<dbReference type="Proteomes" id="UP000312784">
    <property type="component" value="Unassembled WGS sequence"/>
</dbReference>
<evidence type="ECO:0000256" key="7">
    <source>
        <dbReference type="ARBA" id="ARBA00022840"/>
    </source>
</evidence>
<proteinExistence type="inferred from homology"/>
<dbReference type="PANTHER" id="PTHR43166:SF9">
    <property type="entry name" value="GLUTAMATE_ASPARTATE IMPORT ATP-BINDING PROTEIN GLTL"/>
    <property type="match status" value="1"/>
</dbReference>
<evidence type="ECO:0000256" key="2">
    <source>
        <dbReference type="ARBA" id="ARBA00004533"/>
    </source>
</evidence>
<dbReference type="InterPro" id="IPR027417">
    <property type="entry name" value="P-loop_NTPase"/>
</dbReference>
<dbReference type="SMART" id="SM00382">
    <property type="entry name" value="AAA"/>
    <property type="match status" value="1"/>
</dbReference>
<evidence type="ECO:0000259" key="10">
    <source>
        <dbReference type="PROSITE" id="PS50893"/>
    </source>
</evidence>
<evidence type="ECO:0000256" key="4">
    <source>
        <dbReference type="ARBA" id="ARBA00022448"/>
    </source>
</evidence>
<evidence type="ECO:0000313" key="12">
    <source>
        <dbReference type="Proteomes" id="UP000312784"/>
    </source>
</evidence>
<keyword evidence="9" id="KW-0472">Membrane</keyword>
<sequence>MSATAKNMPAVSAINVSKNWGAVNAFSGVSFDVPTGQVVALLGPSGAGKSTMLRCLNHLDRISSGRIYVHGELIGYRETAMALHELSDRELSRQRQKIGMVFQHFNLFRHMTAIQNVMSGPVHVLKRPKAEAAEVAMALLDKVGLKTKAASYPSALSGGQQQRVAIARALAMEPRVLLLDEPTSALDPELAQEVVVTIRALAEEGQTMVIATHDMAIARDVADRVIFMEGGQVAEDAPSAKFFTNPDSERARQFLARVLPASKMSG</sequence>
<evidence type="ECO:0000256" key="1">
    <source>
        <dbReference type="ARBA" id="ARBA00004202"/>
    </source>
</evidence>
<dbReference type="PROSITE" id="PS50893">
    <property type="entry name" value="ABC_TRANSPORTER_2"/>
    <property type="match status" value="1"/>
</dbReference>
<keyword evidence="6" id="KW-0547">Nucleotide-binding</keyword>
<dbReference type="InterPro" id="IPR017871">
    <property type="entry name" value="ABC_transporter-like_CS"/>
</dbReference>
<dbReference type="InterPro" id="IPR030679">
    <property type="entry name" value="ABC_ATPase_HisP-typ"/>
</dbReference>
<evidence type="ECO:0000256" key="9">
    <source>
        <dbReference type="ARBA" id="ARBA00023136"/>
    </source>
</evidence>
<name>A0ABY2XZG1_9HYPH</name>